<dbReference type="Gene3D" id="3.20.20.370">
    <property type="entry name" value="Glycoside hydrolase/deacetylase"/>
    <property type="match status" value="1"/>
</dbReference>
<evidence type="ECO:0000313" key="3">
    <source>
        <dbReference type="Proteomes" id="UP000055060"/>
    </source>
</evidence>
<dbReference type="CDD" id="cd10787">
    <property type="entry name" value="LamB_YcsF_like"/>
    <property type="match status" value="1"/>
</dbReference>
<keyword evidence="1" id="KW-0378">Hydrolase</keyword>
<dbReference type="GO" id="GO:0017168">
    <property type="term" value="F:5-oxoprolinase (ATP-hydrolyzing) activity"/>
    <property type="evidence" value="ECO:0007669"/>
    <property type="project" value="UniProtKB-UniRule"/>
</dbReference>
<proteinExistence type="inferred from homology"/>
<dbReference type="SUPFAM" id="SSF88713">
    <property type="entry name" value="Glycoside hydrolase/deacetylase"/>
    <property type="match status" value="1"/>
</dbReference>
<dbReference type="EC" id="3.5.2.9" evidence="1"/>
<dbReference type="GO" id="GO:0005975">
    <property type="term" value="P:carbohydrate metabolic process"/>
    <property type="evidence" value="ECO:0007669"/>
    <property type="project" value="InterPro"/>
</dbReference>
<dbReference type="NCBIfam" id="NF003816">
    <property type="entry name" value="PRK05406.1-5"/>
    <property type="match status" value="1"/>
</dbReference>
<accession>A0A0K8MY37</accession>
<dbReference type="Proteomes" id="UP000055060">
    <property type="component" value="Unassembled WGS sequence"/>
</dbReference>
<dbReference type="EMBL" id="DF967973">
    <property type="protein sequence ID" value="GAP15921.1"/>
    <property type="molecule type" value="Genomic_DNA"/>
</dbReference>
<evidence type="ECO:0000256" key="1">
    <source>
        <dbReference type="HAMAP-Rule" id="MF_00691"/>
    </source>
</evidence>
<sequence length="247" mass="25750">MEIDLNCDMGESFGRYTLGQDAALMPLITSANIACGCHAGDPLVMQATLRLAGQHNVAAGAHPGWPDLQGFGRREMTFSPAEAEALVLYQIGALAAFARAEGLELTHVKPHGALYNQAARDPALAAAVARAVRRFSRHLVLVGLAGSCSLAAAAEIGLPAAAEGFPDRAYLPDGSLMPRSQPGAVLESPVEVARNAVRLAQAGIGTGAIDTLCLHGDHPRAVENARVVRDALQLAGIEIARFSGSQF</sequence>
<protein>
    <recommendedName>
        <fullName evidence="1">5-oxoprolinase subunit A</fullName>
        <shortName evidence="1">5-OPase subunit A</shortName>
        <ecNumber evidence="1">3.5.2.9</ecNumber>
    </recommendedName>
    <alternativeName>
        <fullName evidence="1">5-oxoprolinase (ATP-hydrolyzing) subunit A</fullName>
    </alternativeName>
</protein>
<comment type="subunit">
    <text evidence="1">Forms a complex composed of PxpA, PxpB and PxpC.</text>
</comment>
<dbReference type="HAMAP" id="MF_00691">
    <property type="entry name" value="PxpA"/>
    <property type="match status" value="1"/>
</dbReference>
<keyword evidence="3" id="KW-1185">Reference proteome</keyword>
<name>A0A0K8MY37_9CHLR</name>
<dbReference type="STRING" id="360412.LARV_03716"/>
<comment type="catalytic activity">
    <reaction evidence="1">
        <text>5-oxo-L-proline + ATP + 2 H2O = L-glutamate + ADP + phosphate + H(+)</text>
        <dbReference type="Rhea" id="RHEA:10348"/>
        <dbReference type="ChEBI" id="CHEBI:15377"/>
        <dbReference type="ChEBI" id="CHEBI:15378"/>
        <dbReference type="ChEBI" id="CHEBI:29985"/>
        <dbReference type="ChEBI" id="CHEBI:30616"/>
        <dbReference type="ChEBI" id="CHEBI:43474"/>
        <dbReference type="ChEBI" id="CHEBI:58402"/>
        <dbReference type="ChEBI" id="CHEBI:456216"/>
        <dbReference type="EC" id="3.5.2.9"/>
    </reaction>
</comment>
<organism evidence="2">
    <name type="scientific">Longilinea arvoryzae</name>
    <dbReference type="NCBI Taxonomy" id="360412"/>
    <lineage>
        <taxon>Bacteria</taxon>
        <taxon>Bacillati</taxon>
        <taxon>Chloroflexota</taxon>
        <taxon>Anaerolineae</taxon>
        <taxon>Anaerolineales</taxon>
        <taxon>Anaerolineaceae</taxon>
        <taxon>Longilinea</taxon>
    </lineage>
</organism>
<dbReference type="RefSeq" id="WP_075075320.1">
    <property type="nucleotide sequence ID" value="NZ_DF967973.1"/>
</dbReference>
<dbReference type="OrthoDB" id="9773478at2"/>
<dbReference type="NCBIfam" id="NF003814">
    <property type="entry name" value="PRK05406.1-3"/>
    <property type="match status" value="1"/>
</dbReference>
<dbReference type="InterPro" id="IPR011330">
    <property type="entry name" value="Glyco_hydro/deAcase_b/a-brl"/>
</dbReference>
<evidence type="ECO:0000313" key="2">
    <source>
        <dbReference type="EMBL" id="GAP15921.1"/>
    </source>
</evidence>
<comment type="similarity">
    <text evidence="1">Belongs to the LamB/PxpA family.</text>
</comment>
<dbReference type="GO" id="GO:0005524">
    <property type="term" value="F:ATP binding"/>
    <property type="evidence" value="ECO:0007669"/>
    <property type="project" value="UniProtKB-UniRule"/>
</dbReference>
<dbReference type="InterPro" id="IPR005501">
    <property type="entry name" value="LamB/YcsF/PxpA-like"/>
</dbReference>
<dbReference type="PANTHER" id="PTHR30292:SF0">
    <property type="entry name" value="5-OXOPROLINASE SUBUNIT A"/>
    <property type="match status" value="1"/>
</dbReference>
<reference evidence="2" key="1">
    <citation type="submission" date="2015-07" db="EMBL/GenBank/DDBJ databases">
        <title>Draft Genome Sequences of Anaerolinea thermolimosa IMO-1, Bellilinea caldifistulae GOMI-1, Leptolinea tardivitalis YMTK-2, Levilinea saccharolytica KIBI-1,Longilinea arvoryzae KOME-1, Previously Described as Members of the Anaerolineaceae (Chloroflexi).</title>
        <authorList>
            <person name="Sekiguchi Y."/>
            <person name="Ohashi A."/>
            <person name="Matsuura N."/>
            <person name="Tourlousse M.D."/>
        </authorList>
    </citation>
    <scope>NUCLEOTIDE SEQUENCE [LARGE SCALE GENOMIC DNA]</scope>
    <source>
        <strain evidence="2">KOME-1</strain>
    </source>
</reference>
<dbReference type="PANTHER" id="PTHR30292">
    <property type="entry name" value="UNCHARACTERIZED PROTEIN YBGL-RELATED"/>
    <property type="match status" value="1"/>
</dbReference>
<gene>
    <name evidence="1" type="primary">pxpA</name>
    <name evidence="2" type="ORF">LARV_03716</name>
</gene>
<keyword evidence="1" id="KW-0067">ATP-binding</keyword>
<dbReference type="Pfam" id="PF03746">
    <property type="entry name" value="LamB_YcsF"/>
    <property type="match status" value="1"/>
</dbReference>
<keyword evidence="1" id="KW-0547">Nucleotide-binding</keyword>
<dbReference type="AlphaFoldDB" id="A0A0K8MY37"/>
<comment type="function">
    <text evidence="1">Catalyzes the cleavage of 5-oxoproline to form L-glutamate coupled to the hydrolysis of ATP to ADP and inorganic phosphate.</text>
</comment>